<reference evidence="1 2" key="1">
    <citation type="submission" date="2018-01" db="EMBL/GenBank/DDBJ databases">
        <title>Comparison of the Chinese Bamboo Partridge and Red Junglefowl genome sequences highlights the importance of demography in genome evolution.</title>
        <authorList>
            <person name="Tiley G.P."/>
            <person name="Kimball R.T."/>
            <person name="Braun E.L."/>
            <person name="Burleigh J.G."/>
        </authorList>
    </citation>
    <scope>NUCLEOTIDE SEQUENCE [LARGE SCALE GENOMIC DNA]</scope>
    <source>
        <strain evidence="1">RTK389</strain>
        <tissue evidence="1">Blood</tissue>
    </source>
</reference>
<name>A0A2P4S943_BAMTH</name>
<comment type="caution">
    <text evidence="1">The sequence shown here is derived from an EMBL/GenBank/DDBJ whole genome shotgun (WGS) entry which is preliminary data.</text>
</comment>
<dbReference type="Proteomes" id="UP000237246">
    <property type="component" value="Unassembled WGS sequence"/>
</dbReference>
<evidence type="ECO:0000313" key="1">
    <source>
        <dbReference type="EMBL" id="POI20618.1"/>
    </source>
</evidence>
<keyword evidence="2" id="KW-1185">Reference proteome</keyword>
<gene>
    <name evidence="1" type="ORF">CIB84_015636</name>
</gene>
<sequence length="33" mass="3697">MPGRPRSGGLFLQLPVVHIPLQIPWLPIQVISH</sequence>
<organism evidence="1 2">
    <name type="scientific">Bambusicola thoracicus</name>
    <name type="common">Chinese bamboo-partridge</name>
    <name type="synonym">Perdix thoracica</name>
    <dbReference type="NCBI Taxonomy" id="9083"/>
    <lineage>
        <taxon>Eukaryota</taxon>
        <taxon>Metazoa</taxon>
        <taxon>Chordata</taxon>
        <taxon>Craniata</taxon>
        <taxon>Vertebrata</taxon>
        <taxon>Euteleostomi</taxon>
        <taxon>Archelosauria</taxon>
        <taxon>Archosauria</taxon>
        <taxon>Dinosauria</taxon>
        <taxon>Saurischia</taxon>
        <taxon>Theropoda</taxon>
        <taxon>Coelurosauria</taxon>
        <taxon>Aves</taxon>
        <taxon>Neognathae</taxon>
        <taxon>Galloanserae</taxon>
        <taxon>Galliformes</taxon>
        <taxon>Phasianidae</taxon>
        <taxon>Perdicinae</taxon>
        <taxon>Bambusicola</taxon>
    </lineage>
</organism>
<dbReference type="AlphaFoldDB" id="A0A2P4S943"/>
<accession>A0A2P4S943</accession>
<dbReference type="EMBL" id="PPHD01080568">
    <property type="protein sequence ID" value="POI20618.1"/>
    <property type="molecule type" value="Genomic_DNA"/>
</dbReference>
<proteinExistence type="predicted"/>
<protein>
    <submittedName>
        <fullName evidence="1">Uncharacterized protein</fullName>
    </submittedName>
</protein>
<evidence type="ECO:0000313" key="2">
    <source>
        <dbReference type="Proteomes" id="UP000237246"/>
    </source>
</evidence>